<dbReference type="OrthoDB" id="5106852at2759"/>
<reference evidence="2 3" key="1">
    <citation type="submission" date="2020-05" db="EMBL/GenBank/DDBJ databases">
        <title>Identification and distribution of gene clusters putatively required for synthesis of sphingolipid metabolism inhibitors in phylogenetically diverse species of the filamentous fungus Fusarium.</title>
        <authorList>
            <person name="Kim H.-S."/>
            <person name="Busman M."/>
            <person name="Brown D.W."/>
            <person name="Divon H."/>
            <person name="Uhlig S."/>
            <person name="Proctor R.H."/>
        </authorList>
    </citation>
    <scope>NUCLEOTIDE SEQUENCE [LARGE SCALE GENOMIC DNA]</scope>
    <source>
        <strain evidence="2 3">NRRL 13617</strain>
    </source>
</reference>
<organism evidence="2 3">
    <name type="scientific">Fusarium phyllophilum</name>
    <dbReference type="NCBI Taxonomy" id="47803"/>
    <lineage>
        <taxon>Eukaryota</taxon>
        <taxon>Fungi</taxon>
        <taxon>Dikarya</taxon>
        <taxon>Ascomycota</taxon>
        <taxon>Pezizomycotina</taxon>
        <taxon>Sordariomycetes</taxon>
        <taxon>Hypocreomycetidae</taxon>
        <taxon>Hypocreales</taxon>
        <taxon>Nectriaceae</taxon>
        <taxon>Fusarium</taxon>
        <taxon>Fusarium fujikuroi species complex</taxon>
    </lineage>
</organism>
<feature type="compositionally biased region" description="Polar residues" evidence="1">
    <location>
        <begin position="149"/>
        <end position="163"/>
    </location>
</feature>
<evidence type="ECO:0000313" key="2">
    <source>
        <dbReference type="EMBL" id="KAF5570608.1"/>
    </source>
</evidence>
<feature type="compositionally biased region" description="Polar residues" evidence="1">
    <location>
        <begin position="117"/>
        <end position="140"/>
    </location>
</feature>
<dbReference type="AlphaFoldDB" id="A0A8H5NMY9"/>
<accession>A0A8H5NMY9</accession>
<protein>
    <submittedName>
        <fullName evidence="2">Uncharacterized protein</fullName>
    </submittedName>
</protein>
<feature type="compositionally biased region" description="Low complexity" evidence="1">
    <location>
        <begin position="25"/>
        <end position="34"/>
    </location>
</feature>
<evidence type="ECO:0000313" key="3">
    <source>
        <dbReference type="Proteomes" id="UP000582016"/>
    </source>
</evidence>
<name>A0A8H5NMY9_9HYPO</name>
<keyword evidence="3" id="KW-1185">Reference proteome</keyword>
<feature type="region of interest" description="Disordered" evidence="1">
    <location>
        <begin position="1"/>
        <end position="194"/>
    </location>
</feature>
<dbReference type="EMBL" id="JAAOAQ010000034">
    <property type="protein sequence ID" value="KAF5570608.1"/>
    <property type="molecule type" value="Genomic_DNA"/>
</dbReference>
<evidence type="ECO:0000256" key="1">
    <source>
        <dbReference type="SAM" id="MobiDB-lite"/>
    </source>
</evidence>
<dbReference type="Proteomes" id="UP000582016">
    <property type="component" value="Unassembled WGS sequence"/>
</dbReference>
<comment type="caution">
    <text evidence="2">The sequence shown here is derived from an EMBL/GenBank/DDBJ whole genome shotgun (WGS) entry which is preliminary data.</text>
</comment>
<proteinExistence type="predicted"/>
<gene>
    <name evidence="2" type="ORF">FPHYL_1122</name>
</gene>
<sequence>MCEFNDEAISHDPDPFSTVPPPSGPSGSSEPQDSITANPFPKQSWEAGPAQKHDNPQKRKGATVTGEPEELENSPSAKRVQPEQHSIPSPVETPVGTDAHPRSSSPLRRLSWEQDLQRPSTPAERQSSTPSRYPSPSFVPTTRPIPDLVNSTHTPTSRQSTEEQYLPQGLEHRQDEQGIPNQGVSGPSREPENVPFPLTPLEKLGKAVMLKLENVAEKDRNQLVQLLVLARPQEQRSCSAEGSCLYRSVRINVLGGDHKRYLIKINWPQVTSGEGADRTADVYHKLFPKMVGDSNKVGLMAREWLKYKGNVLPAEKMFQVLEEIKPTLKPGDDLAELWRLQCDLKLWHAAPGPCVLSYILDMGDTYVGE</sequence>